<keyword evidence="8" id="KW-0325">Glycoprotein</keyword>
<feature type="region of interest" description="Disordered" evidence="10">
    <location>
        <begin position="799"/>
        <end position="857"/>
    </location>
</feature>
<accession>A0A194QH44</accession>
<keyword evidence="5 11" id="KW-1133">Transmembrane helix</keyword>
<evidence type="ECO:0000256" key="1">
    <source>
        <dbReference type="ARBA" id="ARBA00004479"/>
    </source>
</evidence>
<dbReference type="InterPro" id="IPR036179">
    <property type="entry name" value="Ig-like_dom_sf"/>
</dbReference>
<evidence type="ECO:0000256" key="5">
    <source>
        <dbReference type="ARBA" id="ARBA00022989"/>
    </source>
</evidence>
<dbReference type="InterPro" id="IPR051275">
    <property type="entry name" value="Cell_adhesion_signaling"/>
</dbReference>
<dbReference type="EMBL" id="KQ458859">
    <property type="protein sequence ID" value="KPJ04832.1"/>
    <property type="molecule type" value="Genomic_DNA"/>
</dbReference>
<feature type="domain" description="Ig-like" evidence="12">
    <location>
        <begin position="364"/>
        <end position="445"/>
    </location>
</feature>
<evidence type="ECO:0000256" key="8">
    <source>
        <dbReference type="ARBA" id="ARBA00023180"/>
    </source>
</evidence>
<dbReference type="Proteomes" id="UP000053268">
    <property type="component" value="Unassembled WGS sequence"/>
</dbReference>
<dbReference type="PANTHER" id="PTHR11640">
    <property type="entry name" value="NEPHRIN"/>
    <property type="match status" value="1"/>
</dbReference>
<reference evidence="13 14" key="1">
    <citation type="journal article" date="2015" name="Nat. Commun.">
        <title>Outbred genome sequencing and CRISPR/Cas9 gene editing in butterflies.</title>
        <authorList>
            <person name="Li X."/>
            <person name="Fan D."/>
            <person name="Zhang W."/>
            <person name="Liu G."/>
            <person name="Zhang L."/>
            <person name="Zhao L."/>
            <person name="Fang X."/>
            <person name="Chen L."/>
            <person name="Dong Y."/>
            <person name="Chen Y."/>
            <person name="Ding Y."/>
            <person name="Zhao R."/>
            <person name="Feng M."/>
            <person name="Zhu Y."/>
            <person name="Feng Y."/>
            <person name="Jiang X."/>
            <person name="Zhu D."/>
            <person name="Xiang H."/>
            <person name="Feng X."/>
            <person name="Li S."/>
            <person name="Wang J."/>
            <person name="Zhang G."/>
            <person name="Kronforst M.R."/>
            <person name="Wang W."/>
        </authorList>
    </citation>
    <scope>NUCLEOTIDE SEQUENCE [LARGE SCALE GENOMIC DNA]</scope>
    <source>
        <strain evidence="13">Ya'a_city_454_Px</strain>
        <tissue evidence="13">Whole body</tissue>
    </source>
</reference>
<keyword evidence="6 11" id="KW-0472">Membrane</keyword>
<dbReference type="InterPro" id="IPR007110">
    <property type="entry name" value="Ig-like_dom"/>
</dbReference>
<evidence type="ECO:0000256" key="11">
    <source>
        <dbReference type="SAM" id="Phobius"/>
    </source>
</evidence>
<feature type="domain" description="Ig-like" evidence="12">
    <location>
        <begin position="450"/>
        <end position="543"/>
    </location>
</feature>
<dbReference type="GO" id="GO:0005886">
    <property type="term" value="C:plasma membrane"/>
    <property type="evidence" value="ECO:0007669"/>
    <property type="project" value="TreeGrafter"/>
</dbReference>
<dbReference type="GO" id="GO:0005911">
    <property type="term" value="C:cell-cell junction"/>
    <property type="evidence" value="ECO:0007669"/>
    <property type="project" value="TreeGrafter"/>
</dbReference>
<organism evidence="13 14">
    <name type="scientific">Papilio xuthus</name>
    <name type="common">Asian swallowtail butterfly</name>
    <dbReference type="NCBI Taxonomy" id="66420"/>
    <lineage>
        <taxon>Eukaryota</taxon>
        <taxon>Metazoa</taxon>
        <taxon>Ecdysozoa</taxon>
        <taxon>Arthropoda</taxon>
        <taxon>Hexapoda</taxon>
        <taxon>Insecta</taxon>
        <taxon>Pterygota</taxon>
        <taxon>Neoptera</taxon>
        <taxon>Endopterygota</taxon>
        <taxon>Lepidoptera</taxon>
        <taxon>Glossata</taxon>
        <taxon>Ditrysia</taxon>
        <taxon>Papilionoidea</taxon>
        <taxon>Papilionidae</taxon>
        <taxon>Papilioninae</taxon>
        <taxon>Papilio</taxon>
    </lineage>
</organism>
<keyword evidence="2 11" id="KW-0812">Transmembrane</keyword>
<dbReference type="SMART" id="SM00408">
    <property type="entry name" value="IGc2"/>
    <property type="match status" value="5"/>
</dbReference>
<keyword evidence="3" id="KW-0732">Signal</keyword>
<evidence type="ECO:0000256" key="10">
    <source>
        <dbReference type="SAM" id="MobiDB-lite"/>
    </source>
</evidence>
<dbReference type="Pfam" id="PF08205">
    <property type="entry name" value="C2-set_2"/>
    <property type="match status" value="1"/>
</dbReference>
<dbReference type="CDD" id="cd00096">
    <property type="entry name" value="Ig"/>
    <property type="match status" value="1"/>
</dbReference>
<feature type="transmembrane region" description="Helical" evidence="11">
    <location>
        <begin position="552"/>
        <end position="576"/>
    </location>
</feature>
<evidence type="ECO:0000256" key="4">
    <source>
        <dbReference type="ARBA" id="ARBA00022737"/>
    </source>
</evidence>
<dbReference type="Pfam" id="PF07679">
    <property type="entry name" value="I-set"/>
    <property type="match status" value="1"/>
</dbReference>
<evidence type="ECO:0000313" key="13">
    <source>
        <dbReference type="EMBL" id="KPJ04832.1"/>
    </source>
</evidence>
<proteinExistence type="predicted"/>
<feature type="compositionally biased region" description="Low complexity" evidence="10">
    <location>
        <begin position="807"/>
        <end position="845"/>
    </location>
</feature>
<dbReference type="GO" id="GO:0098609">
    <property type="term" value="P:cell-cell adhesion"/>
    <property type="evidence" value="ECO:0007669"/>
    <property type="project" value="TreeGrafter"/>
</dbReference>
<evidence type="ECO:0000256" key="3">
    <source>
        <dbReference type="ARBA" id="ARBA00022729"/>
    </source>
</evidence>
<dbReference type="InterPro" id="IPR013783">
    <property type="entry name" value="Ig-like_fold"/>
</dbReference>
<dbReference type="GO" id="GO:0050839">
    <property type="term" value="F:cell adhesion molecule binding"/>
    <property type="evidence" value="ECO:0007669"/>
    <property type="project" value="TreeGrafter"/>
</dbReference>
<dbReference type="PROSITE" id="PS50835">
    <property type="entry name" value="IG_LIKE"/>
    <property type="match status" value="5"/>
</dbReference>
<keyword evidence="4" id="KW-0677">Repeat</keyword>
<dbReference type="AlphaFoldDB" id="A0A194QH44"/>
<sequence>MSNLIHCNLMKGSHRFGEQNNIKVTSRSANTLFLLLRIPLYWCTLMKQWTVLCLLIICTSALKEQKFAIEPQDQSAVVGSRVTLPCRVEGKVGQLQWTKDDFGLGTHRHLTGYERYKMVGSDEEGDYSLDIREVALEDDATYQCQVSSGPRGEPPIRSRYARLTVLVPPEPPRILQSPILQAVEDQEIDLECVSVGGKPAAEITWVDAEGGVLTHGVTYTVEQMADGRRFTARSVLHLRPRRSYHNQTFTCQAQNTADRAYRAASIKLQVQYAPRVRIFIKSSVKNNRIQEGDTLILGCQATANPNNLTYKWFVNNDQIIGNVNNEIVIPNVSRKYNEATVKCEVHNTVGKSADTKTLEVAYGPKFKVKPQNVEGDSGSIATMNCVVDGHPLPKITWLRYENERIIRVGKSTNLTVTVTRQSAGQYWCRASVEGYPDIETSAMVFVKGPPKIISNRTQYGVEGDSVRVECISFSVPKPDFVIWSFEGNEINSFHNHEYAFLEETLTDRTSKSTLIIRESQAKHFGTYNCSVTNSYGTDTVEINLIPDKSFNLLIIISGAAGSAILLLIVMLIVMLCHRKSNNTDVKKPDITDVGKTCVDQFKDSDRNSNISDLKMELRQVEGSCDMDLSNNGSETELHSTLHLTTNLGLPLAGPVPLPDSGYDNELMKQYQRYSGDFNQPLGNMHMKAQGQSNGYVPYVDYARDYAPPLTSDSLSGSLSRSTDESTYLSHCGSLRRQSSSGRLGGLVGPDLIPMGNPGVVLGGGLDVRYAATYGNPYLRASGPIAYAAHANTAPAKSAPPPYYTLRSNNHPPNVPNVISPSSSSSSRHVTSPLASSSSTSSAQPQVPKASPQSTGALYILPPSSQGNLQSCQITKGNGSHLAAGTHVYVSDKCTYASRKLKNIGTWRDSNPGPADCKSRPVRNNVPLYSKKAGVERT</sequence>
<dbReference type="InterPro" id="IPR013098">
    <property type="entry name" value="Ig_I-set"/>
</dbReference>
<feature type="domain" description="Ig-like" evidence="12">
    <location>
        <begin position="65"/>
        <end position="164"/>
    </location>
</feature>
<name>A0A194QH44_PAPXU</name>
<keyword evidence="9" id="KW-0393">Immunoglobulin domain</keyword>
<dbReference type="InterPro" id="IPR013162">
    <property type="entry name" value="CD80_C2-set"/>
</dbReference>
<dbReference type="InterPro" id="IPR003598">
    <property type="entry name" value="Ig_sub2"/>
</dbReference>
<dbReference type="SMART" id="SM00406">
    <property type="entry name" value="IGv"/>
    <property type="match status" value="1"/>
</dbReference>
<keyword evidence="7" id="KW-1015">Disulfide bond</keyword>
<gene>
    <name evidence="13" type="ORF">RR46_01770</name>
</gene>
<evidence type="ECO:0000256" key="6">
    <source>
        <dbReference type="ARBA" id="ARBA00023136"/>
    </source>
</evidence>
<evidence type="ECO:0000256" key="9">
    <source>
        <dbReference type="ARBA" id="ARBA00023319"/>
    </source>
</evidence>
<feature type="domain" description="Ig-like" evidence="12">
    <location>
        <begin position="172"/>
        <end position="267"/>
    </location>
</feature>
<dbReference type="Gene3D" id="2.60.40.10">
    <property type="entry name" value="Immunoglobulins"/>
    <property type="match status" value="5"/>
</dbReference>
<protein>
    <submittedName>
        <fullName evidence="13">Irregular chiasm C-roughest protein</fullName>
    </submittedName>
</protein>
<dbReference type="SUPFAM" id="SSF48726">
    <property type="entry name" value="Immunoglobulin"/>
    <property type="match status" value="4"/>
</dbReference>
<dbReference type="STRING" id="66420.A0A194QH44"/>
<keyword evidence="14" id="KW-1185">Reference proteome</keyword>
<dbReference type="InterPro" id="IPR013106">
    <property type="entry name" value="Ig_V-set"/>
</dbReference>
<evidence type="ECO:0000313" key="14">
    <source>
        <dbReference type="Proteomes" id="UP000053268"/>
    </source>
</evidence>
<evidence type="ECO:0000259" key="12">
    <source>
        <dbReference type="PROSITE" id="PS50835"/>
    </source>
</evidence>
<feature type="domain" description="Ig-like" evidence="12">
    <location>
        <begin position="274"/>
        <end position="359"/>
    </location>
</feature>
<comment type="subcellular location">
    <subcellularLocation>
        <location evidence="1">Membrane</location>
        <topology evidence="1">Single-pass type I membrane protein</topology>
    </subcellularLocation>
</comment>
<dbReference type="SMART" id="SM00409">
    <property type="entry name" value="IG"/>
    <property type="match status" value="5"/>
</dbReference>
<evidence type="ECO:0000256" key="7">
    <source>
        <dbReference type="ARBA" id="ARBA00023157"/>
    </source>
</evidence>
<evidence type="ECO:0000256" key="2">
    <source>
        <dbReference type="ARBA" id="ARBA00022692"/>
    </source>
</evidence>
<dbReference type="FunFam" id="2.60.40.10:FF:000077">
    <property type="entry name" value="Kirre like nephrin family adhesion molecule 3"/>
    <property type="match status" value="1"/>
</dbReference>
<dbReference type="Pfam" id="PF13927">
    <property type="entry name" value="Ig_3"/>
    <property type="match status" value="2"/>
</dbReference>
<dbReference type="PANTHER" id="PTHR11640:SF31">
    <property type="entry name" value="IRREGULAR CHIASM C-ROUGHEST PROTEIN-RELATED"/>
    <property type="match status" value="1"/>
</dbReference>
<dbReference type="InterPro" id="IPR003599">
    <property type="entry name" value="Ig_sub"/>
</dbReference>